<protein>
    <recommendedName>
        <fullName evidence="1">non-specific serine/threonine protein kinase</fullName>
        <ecNumber evidence="1">2.7.11.1</ecNumber>
    </recommendedName>
</protein>
<evidence type="ECO:0000256" key="4">
    <source>
        <dbReference type="ARBA" id="ARBA00022741"/>
    </source>
</evidence>
<evidence type="ECO:0000313" key="12">
    <source>
        <dbReference type="Proteomes" id="UP000095605"/>
    </source>
</evidence>
<feature type="binding site" evidence="9">
    <location>
        <position position="49"/>
    </location>
    <ligand>
        <name>ATP</name>
        <dbReference type="ChEBI" id="CHEBI:30616"/>
    </ligand>
</feature>
<evidence type="ECO:0000256" key="2">
    <source>
        <dbReference type="ARBA" id="ARBA00022527"/>
    </source>
</evidence>
<evidence type="ECO:0000259" key="10">
    <source>
        <dbReference type="PROSITE" id="PS50011"/>
    </source>
</evidence>
<evidence type="ECO:0000256" key="7">
    <source>
        <dbReference type="ARBA" id="ARBA00047899"/>
    </source>
</evidence>
<dbReference type="SMART" id="SM00220">
    <property type="entry name" value="S_TKc"/>
    <property type="match status" value="1"/>
</dbReference>
<keyword evidence="2" id="KW-0723">Serine/threonine-protein kinase</keyword>
<dbReference type="GO" id="GO:0005524">
    <property type="term" value="F:ATP binding"/>
    <property type="evidence" value="ECO:0007669"/>
    <property type="project" value="UniProtKB-UniRule"/>
</dbReference>
<dbReference type="AlphaFoldDB" id="A0A1E5RRR8"/>
<evidence type="ECO:0000256" key="8">
    <source>
        <dbReference type="ARBA" id="ARBA00048679"/>
    </source>
</evidence>
<dbReference type="InterPro" id="IPR000719">
    <property type="entry name" value="Prot_kinase_dom"/>
</dbReference>
<dbReference type="Proteomes" id="UP000095605">
    <property type="component" value="Unassembled WGS sequence"/>
</dbReference>
<reference evidence="12" key="1">
    <citation type="journal article" date="2016" name="Genome Announc.">
        <title>Genome sequences of three species of Hanseniaspora isolated from spontaneous wine fermentations.</title>
        <authorList>
            <person name="Sternes P.R."/>
            <person name="Lee D."/>
            <person name="Kutyna D.R."/>
            <person name="Borneman A.R."/>
        </authorList>
    </citation>
    <scope>NUCLEOTIDE SEQUENCE [LARGE SCALE GENOMIC DNA]</scope>
    <source>
        <strain evidence="12">AWRI3578</strain>
    </source>
</reference>
<dbReference type="PROSITE" id="PS00107">
    <property type="entry name" value="PROTEIN_KINASE_ATP"/>
    <property type="match status" value="1"/>
</dbReference>
<sequence>MQSNKHFSQIDTLPRLKDVELSKTLGQGSFAFVKKATLLKPPYTVFAIKFIHLDTSRKFGLSENDIAKEIIIHERCSKNDNIIKVLTCDLNKTYMWICLELAEGGDLFDKIEPDVGISDNEVVRFYFKQLISAISYLHIECGVAHRDLKPENILIDSKGNLKLADFGLATVFKIKKKQDGEKKVILKRSYDLVGSPPYIAPDLLNKADGYYPWKSDLWSCGVLLFVLLTGTTPWFEPTSNDIWYCNFIEKDSKPLDGTWNRIGMGELNLLRKILQPCPEDRIDLIGIKQHMWVSKPVSFADQYTGLCTDPELLFLKLTKKLKVSLSDYEYQQCTQQLHDNVEIKGSAMNMFTQPARVNNVNEFTFTQNNVYDDASMPQKDNNFFSQVASYGSDNLDLNDWLKNDPSMIQYTQQNIEEYKRQKNLKIFNHNVNNIFTRFYSNKELLEIVETLESILVSMHLNVKNNILSDFKSQFVGLSEQDILPVAIKIKTMDTRKMPLMGMIKIELVENIKCITFCKSKGDPLEWRRLFKKITVLCRHLVLVI</sequence>
<keyword evidence="5 11" id="KW-0418">Kinase</keyword>
<dbReference type="Gene3D" id="1.10.510.10">
    <property type="entry name" value="Transferase(Phosphotransferase) domain 1"/>
    <property type="match status" value="1"/>
</dbReference>
<dbReference type="PROSITE" id="PS00108">
    <property type="entry name" value="PROTEIN_KINASE_ST"/>
    <property type="match status" value="1"/>
</dbReference>
<dbReference type="SUPFAM" id="SSF56112">
    <property type="entry name" value="Protein kinase-like (PK-like)"/>
    <property type="match status" value="1"/>
</dbReference>
<gene>
    <name evidence="11" type="ORF">AWRI3578_g1156</name>
</gene>
<comment type="caution">
    <text evidence="11">The sequence shown here is derived from an EMBL/GenBank/DDBJ whole genome shotgun (WGS) entry which is preliminary data.</text>
</comment>
<evidence type="ECO:0000256" key="3">
    <source>
        <dbReference type="ARBA" id="ARBA00022679"/>
    </source>
</evidence>
<evidence type="ECO:0000256" key="6">
    <source>
        <dbReference type="ARBA" id="ARBA00022840"/>
    </source>
</evidence>
<organism evidence="11 12">
    <name type="scientific">Hanseniaspora opuntiae</name>
    <dbReference type="NCBI Taxonomy" id="211096"/>
    <lineage>
        <taxon>Eukaryota</taxon>
        <taxon>Fungi</taxon>
        <taxon>Dikarya</taxon>
        <taxon>Ascomycota</taxon>
        <taxon>Saccharomycotina</taxon>
        <taxon>Saccharomycetes</taxon>
        <taxon>Saccharomycodales</taxon>
        <taxon>Saccharomycodaceae</taxon>
        <taxon>Hanseniaspora</taxon>
    </lineage>
</organism>
<comment type="catalytic activity">
    <reaction evidence="8">
        <text>L-seryl-[protein] + ATP = O-phospho-L-seryl-[protein] + ADP + H(+)</text>
        <dbReference type="Rhea" id="RHEA:17989"/>
        <dbReference type="Rhea" id="RHEA-COMP:9863"/>
        <dbReference type="Rhea" id="RHEA-COMP:11604"/>
        <dbReference type="ChEBI" id="CHEBI:15378"/>
        <dbReference type="ChEBI" id="CHEBI:29999"/>
        <dbReference type="ChEBI" id="CHEBI:30616"/>
        <dbReference type="ChEBI" id="CHEBI:83421"/>
        <dbReference type="ChEBI" id="CHEBI:456216"/>
        <dbReference type="EC" id="2.7.11.1"/>
    </reaction>
</comment>
<keyword evidence="4 9" id="KW-0547">Nucleotide-binding</keyword>
<dbReference type="InterPro" id="IPR017441">
    <property type="entry name" value="Protein_kinase_ATP_BS"/>
</dbReference>
<dbReference type="GO" id="GO:0005634">
    <property type="term" value="C:nucleus"/>
    <property type="evidence" value="ECO:0007669"/>
    <property type="project" value="TreeGrafter"/>
</dbReference>
<proteinExistence type="predicted"/>
<accession>A0A1E5RRR8</accession>
<dbReference type="InterPro" id="IPR008271">
    <property type="entry name" value="Ser/Thr_kinase_AS"/>
</dbReference>
<dbReference type="GO" id="GO:0035861">
    <property type="term" value="C:site of double-strand break"/>
    <property type="evidence" value="ECO:0007669"/>
    <property type="project" value="TreeGrafter"/>
</dbReference>
<dbReference type="PANTHER" id="PTHR43895">
    <property type="entry name" value="CALCIUM/CALMODULIN-DEPENDENT PROTEIN KINASE KINASE-RELATED"/>
    <property type="match status" value="1"/>
</dbReference>
<evidence type="ECO:0000313" key="11">
    <source>
        <dbReference type="EMBL" id="OEJ89572.1"/>
    </source>
</evidence>
<dbReference type="PROSITE" id="PS50011">
    <property type="entry name" value="PROTEIN_KINASE_DOM"/>
    <property type="match status" value="1"/>
</dbReference>
<keyword evidence="6 9" id="KW-0067">ATP-binding</keyword>
<evidence type="ECO:0000256" key="9">
    <source>
        <dbReference type="PROSITE-ProRule" id="PRU10141"/>
    </source>
</evidence>
<dbReference type="OrthoDB" id="539158at2759"/>
<keyword evidence="12" id="KW-1185">Reference proteome</keyword>
<name>A0A1E5RRR8_9ASCO</name>
<comment type="catalytic activity">
    <reaction evidence="7">
        <text>L-threonyl-[protein] + ATP = O-phospho-L-threonyl-[protein] + ADP + H(+)</text>
        <dbReference type="Rhea" id="RHEA:46608"/>
        <dbReference type="Rhea" id="RHEA-COMP:11060"/>
        <dbReference type="Rhea" id="RHEA-COMP:11605"/>
        <dbReference type="ChEBI" id="CHEBI:15378"/>
        <dbReference type="ChEBI" id="CHEBI:30013"/>
        <dbReference type="ChEBI" id="CHEBI:30616"/>
        <dbReference type="ChEBI" id="CHEBI:61977"/>
        <dbReference type="ChEBI" id="CHEBI:456216"/>
        <dbReference type="EC" id="2.7.11.1"/>
    </reaction>
</comment>
<dbReference type="GO" id="GO:0007095">
    <property type="term" value="P:mitotic G2 DNA damage checkpoint signaling"/>
    <property type="evidence" value="ECO:0007669"/>
    <property type="project" value="TreeGrafter"/>
</dbReference>
<dbReference type="EMBL" id="LPNL01000003">
    <property type="protein sequence ID" value="OEJ89572.1"/>
    <property type="molecule type" value="Genomic_DNA"/>
</dbReference>
<feature type="domain" description="Protein kinase" evidence="10">
    <location>
        <begin position="19"/>
        <end position="293"/>
    </location>
</feature>
<evidence type="ECO:0000256" key="1">
    <source>
        <dbReference type="ARBA" id="ARBA00012513"/>
    </source>
</evidence>
<dbReference type="GO" id="GO:0005737">
    <property type="term" value="C:cytoplasm"/>
    <property type="evidence" value="ECO:0007669"/>
    <property type="project" value="TreeGrafter"/>
</dbReference>
<dbReference type="EC" id="2.7.11.1" evidence="1"/>
<dbReference type="InterPro" id="IPR011009">
    <property type="entry name" value="Kinase-like_dom_sf"/>
</dbReference>
<evidence type="ECO:0000256" key="5">
    <source>
        <dbReference type="ARBA" id="ARBA00022777"/>
    </source>
</evidence>
<dbReference type="PANTHER" id="PTHR43895:SF32">
    <property type="entry name" value="SERINE_THREONINE-PROTEIN KINASE CHK1"/>
    <property type="match status" value="1"/>
</dbReference>
<dbReference type="Pfam" id="PF00069">
    <property type="entry name" value="Pkinase"/>
    <property type="match status" value="1"/>
</dbReference>
<keyword evidence="3" id="KW-0808">Transferase</keyword>
<dbReference type="GO" id="GO:0004674">
    <property type="term" value="F:protein serine/threonine kinase activity"/>
    <property type="evidence" value="ECO:0007669"/>
    <property type="project" value="UniProtKB-KW"/>
</dbReference>